<feature type="compositionally biased region" description="Low complexity" evidence="1">
    <location>
        <begin position="478"/>
        <end position="508"/>
    </location>
</feature>
<feature type="compositionally biased region" description="Low complexity" evidence="1">
    <location>
        <begin position="554"/>
        <end position="568"/>
    </location>
</feature>
<comment type="caution">
    <text evidence="2">The sequence shown here is derived from an EMBL/GenBank/DDBJ whole genome shotgun (WGS) entry which is preliminary data.</text>
</comment>
<dbReference type="AlphaFoldDB" id="A0AA38H7W4"/>
<feature type="compositionally biased region" description="Low complexity" evidence="1">
    <location>
        <begin position="594"/>
        <end position="606"/>
    </location>
</feature>
<feature type="compositionally biased region" description="Low complexity" evidence="1">
    <location>
        <begin position="986"/>
        <end position="1013"/>
    </location>
</feature>
<feature type="compositionally biased region" description="Polar residues" evidence="1">
    <location>
        <begin position="778"/>
        <end position="791"/>
    </location>
</feature>
<feature type="compositionally biased region" description="Polar residues" evidence="1">
    <location>
        <begin position="721"/>
        <end position="734"/>
    </location>
</feature>
<dbReference type="EMBL" id="JAKWFO010000005">
    <property type="protein sequence ID" value="KAI9636062.1"/>
    <property type="molecule type" value="Genomic_DNA"/>
</dbReference>
<feature type="compositionally biased region" description="Low complexity" evidence="1">
    <location>
        <begin position="691"/>
        <end position="706"/>
    </location>
</feature>
<evidence type="ECO:0000313" key="3">
    <source>
        <dbReference type="Proteomes" id="UP001164286"/>
    </source>
</evidence>
<feature type="compositionally biased region" description="Low complexity" evidence="1">
    <location>
        <begin position="363"/>
        <end position="383"/>
    </location>
</feature>
<name>A0AA38H7W4_9TREE</name>
<reference evidence="2" key="1">
    <citation type="journal article" date="2022" name="G3 (Bethesda)">
        <title>High quality genome of the basidiomycete yeast Dioszegia hungarica PDD-24b-2 isolated from cloud water.</title>
        <authorList>
            <person name="Jarrige D."/>
            <person name="Haridas S."/>
            <person name="Bleykasten-Grosshans C."/>
            <person name="Joly M."/>
            <person name="Nadalig T."/>
            <person name="Sancelme M."/>
            <person name="Vuilleumier S."/>
            <person name="Grigoriev I.V."/>
            <person name="Amato P."/>
            <person name="Bringel F."/>
        </authorList>
    </citation>
    <scope>NUCLEOTIDE SEQUENCE</scope>
    <source>
        <strain evidence="2">PDD-24b-2</strain>
    </source>
</reference>
<gene>
    <name evidence="2" type="ORF">MKK02DRAFT_33342</name>
</gene>
<feature type="region of interest" description="Disordered" evidence="1">
    <location>
        <begin position="141"/>
        <end position="161"/>
    </location>
</feature>
<evidence type="ECO:0000313" key="2">
    <source>
        <dbReference type="EMBL" id="KAI9636062.1"/>
    </source>
</evidence>
<dbReference type="RefSeq" id="XP_052945839.1">
    <property type="nucleotide sequence ID" value="XM_053088700.1"/>
</dbReference>
<dbReference type="GeneID" id="77727905"/>
<feature type="region of interest" description="Disordered" evidence="1">
    <location>
        <begin position="211"/>
        <end position="231"/>
    </location>
</feature>
<feature type="compositionally biased region" description="Polar residues" evidence="1">
    <location>
        <begin position="831"/>
        <end position="844"/>
    </location>
</feature>
<feature type="compositionally biased region" description="Polar residues" evidence="1">
    <location>
        <begin position="577"/>
        <end position="591"/>
    </location>
</feature>
<feature type="compositionally biased region" description="Acidic residues" evidence="1">
    <location>
        <begin position="873"/>
        <end position="892"/>
    </location>
</feature>
<evidence type="ECO:0000256" key="1">
    <source>
        <dbReference type="SAM" id="MobiDB-lite"/>
    </source>
</evidence>
<feature type="region of interest" description="Disordered" evidence="1">
    <location>
        <begin position="1"/>
        <end position="30"/>
    </location>
</feature>
<organism evidence="2 3">
    <name type="scientific">Dioszegia hungarica</name>
    <dbReference type="NCBI Taxonomy" id="4972"/>
    <lineage>
        <taxon>Eukaryota</taxon>
        <taxon>Fungi</taxon>
        <taxon>Dikarya</taxon>
        <taxon>Basidiomycota</taxon>
        <taxon>Agaricomycotina</taxon>
        <taxon>Tremellomycetes</taxon>
        <taxon>Tremellales</taxon>
        <taxon>Bulleribasidiaceae</taxon>
        <taxon>Dioszegia</taxon>
    </lineage>
</organism>
<accession>A0AA38H7W4</accession>
<feature type="region of interest" description="Disordered" evidence="1">
    <location>
        <begin position="174"/>
        <end position="195"/>
    </location>
</feature>
<proteinExistence type="predicted"/>
<feature type="compositionally biased region" description="Polar residues" evidence="1">
    <location>
        <begin position="222"/>
        <end position="231"/>
    </location>
</feature>
<feature type="compositionally biased region" description="Low complexity" evidence="1">
    <location>
        <begin position="854"/>
        <end position="867"/>
    </location>
</feature>
<keyword evidence="3" id="KW-1185">Reference proteome</keyword>
<sequence>MALAPGAVPVDSPDPRLQYHGAWRSDPTDPDRLKYDNGTFNACSNNGDYVSLDWTGGDVTIVGATKPKGPKQYYNGFSDTLRNDAVLWASQGLPNGAHHVELRNENVYMQSDEVQAEERLYMDLDYMAYLPLPALDPQLAAPSPAAPGSSAPPAVPSSAAHGSSVTASAASISVSPASSSSSSGSATVRSGTASSGSATIEVLNHAKRSNDLSICDPGGDNDGNSQAGSWPSGSRACFQFSRATRPGTPPRSSALCVDTFDFICSDKESSVIKRISHRPEGVITAIVPRPMGPVRHIPHRGATYPACFGPRARSLEQPYLALDIACPSTTYRPAPRRGPLPVEKSQGSVSALVARFQTAAAHNAATAQREASRRSSSSSATSSLGVPAGDAPRVTSAGGWRKSGGSTTGDTVASGKGDGEVMEVLKDKDGNGPELNGGSGAASAGKTTGTKPGPTGSAATGGPSTPQKAESDRVKAVSTITPKAPSSPSPKTTRTPAPISTAPASTPAKISPTTAKSPRAAPKSTQSSLPSPKTAVTGVMSSKADVPSAKRAGHSQAASSSTASGTSSIVRPDAGEHTTSSATSSRISNTAAPGKGAATSSTTKTTVSRMADSPTASKIPVKSKPSGSDRVADKAAPSTVSTPKPRPTSSIITPKPSTSTRPPSAFKAAKPLTPAMTGPASSRRPVSAFGPTPTTTPLRPQTTGTPFKPTASSLAKARATPSASGDSPVSSTMSLGRPASKRISLGPTPTRQAGRAGSESPGPSSKLSEGKQQKERVSGSSSMSRLMQGTAASRAKTVEGLPGGGGAASLVSPLKGKASTKGKDGVPKSGSARSLVSRQKSPTPASEEVKPIVPAASEAAEPTASPALVAADLTDEKEPEVEEEVKDGEEGEEKLGQSGESGEVETAEAEAVEPGAVEPESTDIARTGPVGDSPIGRIGLAAVHVPTPGGSGPPSEIGQHPSVGPMPGQAEDLSSSAIPPDPAHQLPTPADPTDTLPRGSDGAASGSDTGADGQLPNDTAQEKTESKGGAGDAE</sequence>
<feature type="compositionally biased region" description="Low complexity" evidence="1">
    <location>
        <begin position="441"/>
        <end position="466"/>
    </location>
</feature>
<dbReference type="Proteomes" id="UP001164286">
    <property type="component" value="Unassembled WGS sequence"/>
</dbReference>
<feature type="region of interest" description="Disordered" evidence="1">
    <location>
        <begin position="363"/>
        <end position="1034"/>
    </location>
</feature>
<feature type="compositionally biased region" description="Low complexity" evidence="1">
    <location>
        <begin position="647"/>
        <end position="664"/>
    </location>
</feature>
<feature type="compositionally biased region" description="Basic and acidic residues" evidence="1">
    <location>
        <begin position="768"/>
        <end position="777"/>
    </location>
</feature>
<feature type="compositionally biased region" description="Acidic residues" evidence="1">
    <location>
        <begin position="902"/>
        <end position="911"/>
    </location>
</feature>
<feature type="compositionally biased region" description="Basic and acidic residues" evidence="1">
    <location>
        <begin position="417"/>
        <end position="431"/>
    </location>
</feature>
<protein>
    <submittedName>
        <fullName evidence="2">Uncharacterized protein</fullName>
    </submittedName>
</protein>